<name>M7Z1D6_TRIUA</name>
<dbReference type="EMBL" id="KD152365">
    <property type="protein sequence ID" value="EMS56928.1"/>
    <property type="molecule type" value="Genomic_DNA"/>
</dbReference>
<dbReference type="InterPro" id="IPR004939">
    <property type="entry name" value="APC_su10/DOC_dom"/>
</dbReference>
<dbReference type="Pfam" id="PF03256">
    <property type="entry name" value="ANAPC10"/>
    <property type="match status" value="1"/>
</dbReference>
<dbReference type="PANTHER" id="PTHR12936:SF5">
    <property type="entry name" value="DOC DOMAIN-CONTAINING PROTEIN"/>
    <property type="match status" value="1"/>
</dbReference>
<evidence type="ECO:0000256" key="4">
    <source>
        <dbReference type="ARBA" id="ARBA00023306"/>
    </source>
</evidence>
<accession>M7Z1D6</accession>
<comment type="similarity">
    <text evidence="1">Belongs to the APC10 family.</text>
</comment>
<dbReference type="GO" id="GO:0031145">
    <property type="term" value="P:anaphase-promoting complex-dependent catabolic process"/>
    <property type="evidence" value="ECO:0007669"/>
    <property type="project" value="InterPro"/>
</dbReference>
<evidence type="ECO:0000256" key="2">
    <source>
        <dbReference type="ARBA" id="ARBA00022618"/>
    </source>
</evidence>
<dbReference type="STRING" id="4572.M7Z1D6"/>
<dbReference type="GO" id="GO:0051301">
    <property type="term" value="P:cell division"/>
    <property type="evidence" value="ECO:0007669"/>
    <property type="project" value="UniProtKB-KW"/>
</dbReference>
<dbReference type="PANTHER" id="PTHR12936">
    <property type="entry name" value="ANAPHASE-PROMOTING COMPLEX 10"/>
    <property type="match status" value="1"/>
</dbReference>
<evidence type="ECO:0000256" key="1">
    <source>
        <dbReference type="ARBA" id="ARBA00006762"/>
    </source>
</evidence>
<dbReference type="InterPro" id="IPR008979">
    <property type="entry name" value="Galactose-bd-like_sf"/>
</dbReference>
<keyword evidence="2" id="KW-0132">Cell division</keyword>
<protein>
    <submittedName>
        <fullName evidence="5">Anaphase-promoting complex subunit 10</fullName>
    </submittedName>
</protein>
<dbReference type="Gene3D" id="2.60.120.260">
    <property type="entry name" value="Galactose-binding domain-like"/>
    <property type="match status" value="1"/>
</dbReference>
<keyword evidence="4" id="KW-0131">Cell cycle</keyword>
<dbReference type="SMART" id="SM01337">
    <property type="entry name" value="APC10"/>
    <property type="match status" value="1"/>
</dbReference>
<dbReference type="AlphaFoldDB" id="M7Z1D6"/>
<dbReference type="OMA" id="HNQAVTP"/>
<sequence>MEPRCLKKGLETNCPICCDFLFTSSKEVRAVLSGAPSSLADFIFLRSDGVQPHLVTIEFQLVTLYMDFKLDESYTPSKISIWTGDGFQNLKAQKLGFKICLIENRSGVHVHNQAVTPSTT</sequence>
<dbReference type="eggNOG" id="KOG3437">
    <property type="taxonomic scope" value="Eukaryota"/>
</dbReference>
<evidence type="ECO:0000256" key="3">
    <source>
        <dbReference type="ARBA" id="ARBA00022776"/>
    </source>
</evidence>
<dbReference type="GO" id="GO:0005680">
    <property type="term" value="C:anaphase-promoting complex"/>
    <property type="evidence" value="ECO:0007669"/>
    <property type="project" value="InterPro"/>
</dbReference>
<evidence type="ECO:0000313" key="5">
    <source>
        <dbReference type="EMBL" id="EMS56928.1"/>
    </source>
</evidence>
<dbReference type="InterPro" id="IPR016901">
    <property type="entry name" value="APC10/Doc1"/>
</dbReference>
<gene>
    <name evidence="5" type="ORF">TRIUR3_34869</name>
</gene>
<proteinExistence type="inferred from homology"/>
<keyword evidence="3" id="KW-0498">Mitosis</keyword>
<reference evidence="5" key="1">
    <citation type="journal article" date="2013" name="Nature">
        <title>Draft genome of the wheat A-genome progenitor Triticum urartu.</title>
        <authorList>
            <person name="Ling H.Q."/>
            <person name="Zhao S."/>
            <person name="Liu D."/>
            <person name="Wang J."/>
            <person name="Sun H."/>
            <person name="Zhang C."/>
            <person name="Fan H."/>
            <person name="Li D."/>
            <person name="Dong L."/>
            <person name="Tao Y."/>
            <person name="Gao C."/>
            <person name="Wu H."/>
            <person name="Li Y."/>
            <person name="Cui Y."/>
            <person name="Guo X."/>
            <person name="Zheng S."/>
            <person name="Wang B."/>
            <person name="Yu K."/>
            <person name="Liang Q."/>
            <person name="Yang W."/>
            <person name="Lou X."/>
            <person name="Chen J."/>
            <person name="Feng M."/>
            <person name="Jian J."/>
            <person name="Zhang X."/>
            <person name="Luo G."/>
            <person name="Jiang Y."/>
            <person name="Liu J."/>
            <person name="Wang Z."/>
            <person name="Sha Y."/>
            <person name="Zhang B."/>
            <person name="Wu H."/>
            <person name="Tang D."/>
            <person name="Shen Q."/>
            <person name="Xue P."/>
            <person name="Zou S."/>
            <person name="Wang X."/>
            <person name="Liu X."/>
            <person name="Wang F."/>
            <person name="Yang Y."/>
            <person name="An X."/>
            <person name="Dong Z."/>
            <person name="Zhang K."/>
            <person name="Zhang X."/>
            <person name="Luo M.C."/>
            <person name="Dvorak J."/>
            <person name="Tong Y."/>
            <person name="Wang J."/>
            <person name="Yang H."/>
            <person name="Li Z."/>
            <person name="Wang D."/>
            <person name="Zhang A."/>
            <person name="Wang J."/>
        </authorList>
    </citation>
    <scope>NUCLEOTIDE SEQUENCE</scope>
</reference>
<dbReference type="SUPFAM" id="SSF49785">
    <property type="entry name" value="Galactose-binding domain-like"/>
    <property type="match status" value="1"/>
</dbReference>
<organism evidence="5">
    <name type="scientific">Triticum urartu</name>
    <name type="common">Red wild einkorn</name>
    <name type="synonym">Crithodium urartu</name>
    <dbReference type="NCBI Taxonomy" id="4572"/>
    <lineage>
        <taxon>Eukaryota</taxon>
        <taxon>Viridiplantae</taxon>
        <taxon>Streptophyta</taxon>
        <taxon>Embryophyta</taxon>
        <taxon>Tracheophyta</taxon>
        <taxon>Spermatophyta</taxon>
        <taxon>Magnoliopsida</taxon>
        <taxon>Liliopsida</taxon>
        <taxon>Poales</taxon>
        <taxon>Poaceae</taxon>
        <taxon>BOP clade</taxon>
        <taxon>Pooideae</taxon>
        <taxon>Triticodae</taxon>
        <taxon>Triticeae</taxon>
        <taxon>Triticinae</taxon>
        <taxon>Triticum</taxon>
    </lineage>
</organism>